<dbReference type="PROSITE" id="PS51296">
    <property type="entry name" value="RIESKE"/>
    <property type="match status" value="1"/>
</dbReference>
<dbReference type="GO" id="GO:0051537">
    <property type="term" value="F:2 iron, 2 sulfur cluster binding"/>
    <property type="evidence" value="ECO:0007669"/>
    <property type="project" value="UniProtKB-KW"/>
</dbReference>
<evidence type="ECO:0000313" key="14">
    <source>
        <dbReference type="Proteomes" id="UP000238937"/>
    </source>
</evidence>
<evidence type="ECO:0000256" key="6">
    <source>
        <dbReference type="ARBA" id="ARBA00022989"/>
    </source>
</evidence>
<organism evidence="13 14">
    <name type="scientific">Chamaesiphon polymorphus CCALA 037</name>
    <dbReference type="NCBI Taxonomy" id="2107692"/>
    <lineage>
        <taxon>Bacteria</taxon>
        <taxon>Bacillati</taxon>
        <taxon>Cyanobacteriota</taxon>
        <taxon>Cyanophyceae</taxon>
        <taxon>Gomontiellales</taxon>
        <taxon>Chamaesiphonaceae</taxon>
        <taxon>Chamaesiphon</taxon>
    </lineage>
</organism>
<keyword evidence="8" id="KW-0408">Iron</keyword>
<dbReference type="InterPro" id="IPR050584">
    <property type="entry name" value="Cholesterol_7-desaturase"/>
</dbReference>
<dbReference type="Pfam" id="PF00355">
    <property type="entry name" value="Rieske"/>
    <property type="match status" value="1"/>
</dbReference>
<evidence type="ECO:0000256" key="4">
    <source>
        <dbReference type="ARBA" id="ARBA00022723"/>
    </source>
</evidence>
<feature type="transmembrane region" description="Helical" evidence="11">
    <location>
        <begin position="422"/>
        <end position="443"/>
    </location>
</feature>
<keyword evidence="9" id="KW-0411">Iron-sulfur</keyword>
<accession>A0A2T1GNK3</accession>
<keyword evidence="6 11" id="KW-1133">Transmembrane helix</keyword>
<evidence type="ECO:0000256" key="7">
    <source>
        <dbReference type="ARBA" id="ARBA00023002"/>
    </source>
</evidence>
<dbReference type="Proteomes" id="UP000238937">
    <property type="component" value="Unassembled WGS sequence"/>
</dbReference>
<dbReference type="GO" id="GO:0005737">
    <property type="term" value="C:cytoplasm"/>
    <property type="evidence" value="ECO:0007669"/>
    <property type="project" value="TreeGrafter"/>
</dbReference>
<keyword evidence="4" id="KW-0479">Metal-binding</keyword>
<feature type="transmembrane region" description="Helical" evidence="11">
    <location>
        <begin position="399"/>
        <end position="416"/>
    </location>
</feature>
<name>A0A2T1GNK3_9CYAN</name>
<evidence type="ECO:0000256" key="10">
    <source>
        <dbReference type="ARBA" id="ARBA00023136"/>
    </source>
</evidence>
<evidence type="ECO:0000256" key="1">
    <source>
        <dbReference type="ARBA" id="ARBA00004370"/>
    </source>
</evidence>
<keyword evidence="14" id="KW-1185">Reference proteome</keyword>
<dbReference type="GO" id="GO:0010277">
    <property type="term" value="F:chlorophyllide a oxygenase activity"/>
    <property type="evidence" value="ECO:0007669"/>
    <property type="project" value="InterPro"/>
</dbReference>
<evidence type="ECO:0000256" key="5">
    <source>
        <dbReference type="ARBA" id="ARBA00022946"/>
    </source>
</evidence>
<dbReference type="Gene3D" id="3.90.380.10">
    <property type="entry name" value="Naphthalene 1,2-dioxygenase Alpha Subunit, Chain A, domain 1"/>
    <property type="match status" value="1"/>
</dbReference>
<dbReference type="InterPro" id="IPR013626">
    <property type="entry name" value="PaO"/>
</dbReference>
<dbReference type="EMBL" id="PVWO01000006">
    <property type="protein sequence ID" value="PSB59423.1"/>
    <property type="molecule type" value="Genomic_DNA"/>
</dbReference>
<evidence type="ECO:0000256" key="8">
    <source>
        <dbReference type="ARBA" id="ARBA00023004"/>
    </source>
</evidence>
<evidence type="ECO:0000256" key="11">
    <source>
        <dbReference type="SAM" id="Phobius"/>
    </source>
</evidence>
<evidence type="ECO:0000256" key="2">
    <source>
        <dbReference type="ARBA" id="ARBA00022692"/>
    </source>
</evidence>
<keyword evidence="7" id="KW-0560">Oxidoreductase</keyword>
<keyword evidence="2 11" id="KW-0812">Transmembrane</keyword>
<proteinExistence type="predicted"/>
<gene>
    <name evidence="13" type="ORF">C7B77_00960</name>
</gene>
<feature type="domain" description="Rieske" evidence="12">
    <location>
        <begin position="26"/>
        <end position="135"/>
    </location>
</feature>
<dbReference type="OrthoDB" id="477744at2"/>
<keyword evidence="10 11" id="KW-0472">Membrane</keyword>
<dbReference type="CDD" id="cd03480">
    <property type="entry name" value="Rieske_RO_Alpha_PaO"/>
    <property type="match status" value="1"/>
</dbReference>
<comment type="subcellular location">
    <subcellularLocation>
        <location evidence="1">Membrane</location>
    </subcellularLocation>
</comment>
<dbReference type="SUPFAM" id="SSF55961">
    <property type="entry name" value="Bet v1-like"/>
    <property type="match status" value="1"/>
</dbReference>
<dbReference type="RefSeq" id="WP_106299447.1">
    <property type="nucleotide sequence ID" value="NZ_PVWO01000006.1"/>
</dbReference>
<keyword evidence="5" id="KW-0809">Transit peptide</keyword>
<dbReference type="GO" id="GO:0016705">
    <property type="term" value="F:oxidoreductase activity, acting on paired donors, with incorporation or reduction of molecular oxygen"/>
    <property type="evidence" value="ECO:0007669"/>
    <property type="project" value="UniProtKB-ARBA"/>
</dbReference>
<evidence type="ECO:0000256" key="3">
    <source>
        <dbReference type="ARBA" id="ARBA00022714"/>
    </source>
</evidence>
<evidence type="ECO:0000313" key="13">
    <source>
        <dbReference type="EMBL" id="PSB59423.1"/>
    </source>
</evidence>
<dbReference type="InterPro" id="IPR036922">
    <property type="entry name" value="Rieske_2Fe-2S_sf"/>
</dbReference>
<protein>
    <submittedName>
        <fullName evidence="13">Cell death suppressor protein Lls1</fullName>
    </submittedName>
</protein>
<evidence type="ECO:0000256" key="9">
    <source>
        <dbReference type="ARBA" id="ARBA00023014"/>
    </source>
</evidence>
<dbReference type="GO" id="GO:0046872">
    <property type="term" value="F:metal ion binding"/>
    <property type="evidence" value="ECO:0007669"/>
    <property type="project" value="UniProtKB-KW"/>
</dbReference>
<dbReference type="PANTHER" id="PTHR21266:SF32">
    <property type="entry name" value="CHOLESTEROL 7-DESATURASE NVD"/>
    <property type="match status" value="1"/>
</dbReference>
<evidence type="ECO:0000259" key="12">
    <source>
        <dbReference type="PROSITE" id="PS51296"/>
    </source>
</evidence>
<dbReference type="PANTHER" id="PTHR21266">
    <property type="entry name" value="IRON-SULFUR DOMAIN CONTAINING PROTEIN"/>
    <property type="match status" value="1"/>
</dbReference>
<dbReference type="AlphaFoldDB" id="A0A2T1GNK3"/>
<dbReference type="Pfam" id="PF08417">
    <property type="entry name" value="PaO"/>
    <property type="match status" value="1"/>
</dbReference>
<dbReference type="SUPFAM" id="SSF50022">
    <property type="entry name" value="ISP domain"/>
    <property type="match status" value="1"/>
</dbReference>
<comment type="caution">
    <text evidence="13">The sequence shown here is derived from an EMBL/GenBank/DDBJ whole genome shotgun (WGS) entry which is preliminary data.</text>
</comment>
<keyword evidence="3" id="KW-0001">2Fe-2S</keyword>
<sequence>MTTAVIAAQMTAGGDDPTRFDPIESWYPVAYIEDLDKLTPTPFTLLDRDLVIWWDTQANEWRAFDDRCPHRLARLSEGRIAEDGLLECPYHGWAFTGNGTCDRIPQQLPDAKAETSRRACVKSLPTAVEQGLLFIYAGTPARAEQTPIPLIPVPMVDGKPTDGWLVLNTFRDLPYDALTLLENVLDPSHLPYTHHGSVGKRSNASPVELEVTSSDKLGFTGTWADGPRKGTLGRQNTTFIAPCLMWHELKSKQFGETITVVYATPTRKGQCRIFARFPFKFASKVPEFFIKATPAWYSHINNNAILEDDQIFLHHQERYLEQSGGSNTFSQSFYLPTKADAFVFEYRQWLNDYRADPFPGQTFKPALDTEKLLDRYHSHTEHCHSCSTAYKNIQTAKRAIVIIALLAWLSTTVLVLTGGENALVPGLISIGIVAGSSIGWWGLNRLQTKLERGDRTPARNRK</sequence>
<reference evidence="13 14" key="1">
    <citation type="submission" date="2018-03" db="EMBL/GenBank/DDBJ databases">
        <title>The ancient ancestry and fast evolution of plastids.</title>
        <authorList>
            <person name="Moore K.R."/>
            <person name="Magnabosco C."/>
            <person name="Momper L."/>
            <person name="Gold D.A."/>
            <person name="Bosak T."/>
            <person name="Fournier G.P."/>
        </authorList>
    </citation>
    <scope>NUCLEOTIDE SEQUENCE [LARGE SCALE GENOMIC DNA]</scope>
    <source>
        <strain evidence="13 14">CCALA 037</strain>
    </source>
</reference>
<dbReference type="InterPro" id="IPR017941">
    <property type="entry name" value="Rieske_2Fe-2S"/>
</dbReference>
<dbReference type="Gene3D" id="2.102.10.10">
    <property type="entry name" value="Rieske [2Fe-2S] iron-sulphur domain"/>
    <property type="match status" value="1"/>
</dbReference>
<dbReference type="GO" id="GO:0016020">
    <property type="term" value="C:membrane"/>
    <property type="evidence" value="ECO:0007669"/>
    <property type="project" value="UniProtKB-SubCell"/>
</dbReference>